<evidence type="ECO:0000256" key="3">
    <source>
        <dbReference type="ARBA" id="ARBA00022603"/>
    </source>
</evidence>
<reference evidence="8 9" key="1">
    <citation type="submission" date="2013-03" db="EMBL/GenBank/DDBJ databases">
        <title>Draft genome sequence of Gracibacillus halophilus YIM-C55.5, a moderately halophilic and thermophilic organism from the Xiaochaidamu salt lake.</title>
        <authorList>
            <person name="Sugumar T."/>
            <person name="Polireddy D.R."/>
            <person name="Antony A."/>
            <person name="Madhava Y.R."/>
            <person name="Sivakumar N."/>
        </authorList>
    </citation>
    <scope>NUCLEOTIDE SEQUENCE [LARGE SCALE GENOMIC DNA]</scope>
    <source>
        <strain evidence="8 9">YIM-C55.5</strain>
    </source>
</reference>
<dbReference type="EC" id="2.1.1.-" evidence="6"/>
<organism evidence="8 9">
    <name type="scientific">Gracilibacillus halophilus YIM-C55.5</name>
    <dbReference type="NCBI Taxonomy" id="1308866"/>
    <lineage>
        <taxon>Bacteria</taxon>
        <taxon>Bacillati</taxon>
        <taxon>Bacillota</taxon>
        <taxon>Bacilli</taxon>
        <taxon>Bacillales</taxon>
        <taxon>Bacillaceae</taxon>
        <taxon>Gracilibacillus</taxon>
    </lineage>
</organism>
<dbReference type="GO" id="GO:0070043">
    <property type="term" value="F:rRNA (guanine-N7-)-methyltransferase activity"/>
    <property type="evidence" value="ECO:0007669"/>
    <property type="project" value="UniProtKB-UniRule"/>
</dbReference>
<accession>N4WGR4</accession>
<dbReference type="Pfam" id="PF02527">
    <property type="entry name" value="GidB"/>
    <property type="match status" value="1"/>
</dbReference>
<dbReference type="FunFam" id="3.40.50.150:FF:000041">
    <property type="entry name" value="Ribosomal RNA small subunit methyltransferase G"/>
    <property type="match status" value="1"/>
</dbReference>
<dbReference type="AlphaFoldDB" id="N4WGR4"/>
<comment type="subcellular location">
    <subcellularLocation>
        <location evidence="6">Cytoplasm</location>
    </subcellularLocation>
</comment>
<comment type="caution">
    <text evidence="6">Lacks conserved residue(s) required for the propagation of feature annotation.</text>
</comment>
<dbReference type="SUPFAM" id="SSF53335">
    <property type="entry name" value="S-adenosyl-L-methionine-dependent methyltransferases"/>
    <property type="match status" value="1"/>
</dbReference>
<evidence type="ECO:0000256" key="2">
    <source>
        <dbReference type="ARBA" id="ARBA00022552"/>
    </source>
</evidence>
<dbReference type="PANTHER" id="PTHR31760">
    <property type="entry name" value="S-ADENOSYL-L-METHIONINE-DEPENDENT METHYLTRANSFERASES SUPERFAMILY PROTEIN"/>
    <property type="match status" value="1"/>
</dbReference>
<dbReference type="InterPro" id="IPR003682">
    <property type="entry name" value="rRNA_ssu_MeTfrase_G"/>
</dbReference>
<sequence length="237" mass="26842">MDISTFRHKLEEKGIVLSDHQVAQFEQYYETLIEWNQKMNLTGITDKKEVYLKHFYDSITASMYIPLDQPLRVCDVGAGAGFPSIPLKICYPSLQVTIVDSLNKRIHFLNHLASTLQLDDVAFYHNRAELFGQDDAFRGQFDIVMARAVAHLSVLSELCLPLVRTNGYFIAMKGANVNEEVNQAQSALEILGGNIKTVEHLNLPENGGERNIVIMKKKKKSPKKYPRKPGKPNKQPL</sequence>
<evidence type="ECO:0000256" key="5">
    <source>
        <dbReference type="ARBA" id="ARBA00022691"/>
    </source>
</evidence>
<feature type="compositionally biased region" description="Basic residues" evidence="7">
    <location>
        <begin position="216"/>
        <end position="231"/>
    </location>
</feature>
<proteinExistence type="inferred from homology"/>
<dbReference type="InterPro" id="IPR029063">
    <property type="entry name" value="SAM-dependent_MTases_sf"/>
</dbReference>
<keyword evidence="4 6" id="KW-0808">Transferase</keyword>
<keyword evidence="2 6" id="KW-0698">rRNA processing</keyword>
<feature type="binding site" evidence="6">
    <location>
        <begin position="128"/>
        <end position="129"/>
    </location>
    <ligand>
        <name>S-adenosyl-L-methionine</name>
        <dbReference type="ChEBI" id="CHEBI:59789"/>
    </ligand>
</feature>
<evidence type="ECO:0000313" key="8">
    <source>
        <dbReference type="EMBL" id="ENH98444.1"/>
    </source>
</evidence>
<dbReference type="GO" id="GO:0005829">
    <property type="term" value="C:cytosol"/>
    <property type="evidence" value="ECO:0007669"/>
    <property type="project" value="TreeGrafter"/>
</dbReference>
<comment type="caution">
    <text evidence="8">The sequence shown here is derived from an EMBL/GenBank/DDBJ whole genome shotgun (WGS) entry which is preliminary data.</text>
</comment>
<protein>
    <recommendedName>
        <fullName evidence="6">Ribosomal RNA small subunit methyltransferase G</fullName>
        <ecNumber evidence="6">2.1.1.-</ecNumber>
    </recommendedName>
    <alternativeName>
        <fullName evidence="6">16S rRNA 7-methylguanosine methyltransferase</fullName>
        <shortName evidence="6">16S rRNA m7G methyltransferase</shortName>
    </alternativeName>
</protein>
<evidence type="ECO:0000256" key="6">
    <source>
        <dbReference type="HAMAP-Rule" id="MF_00074"/>
    </source>
</evidence>
<evidence type="ECO:0000256" key="7">
    <source>
        <dbReference type="SAM" id="MobiDB-lite"/>
    </source>
</evidence>
<dbReference type="PIRSF" id="PIRSF003078">
    <property type="entry name" value="GidB"/>
    <property type="match status" value="1"/>
</dbReference>
<evidence type="ECO:0000256" key="1">
    <source>
        <dbReference type="ARBA" id="ARBA00022490"/>
    </source>
</evidence>
<feature type="binding site" evidence="6">
    <location>
        <position position="82"/>
    </location>
    <ligand>
        <name>S-adenosyl-L-methionine</name>
        <dbReference type="ChEBI" id="CHEBI:59789"/>
    </ligand>
</feature>
<keyword evidence="9" id="KW-1185">Reference proteome</keyword>
<dbReference type="Proteomes" id="UP000012283">
    <property type="component" value="Unassembled WGS sequence"/>
</dbReference>
<dbReference type="PATRIC" id="fig|1308866.3.peg.3"/>
<comment type="function">
    <text evidence="6">Specifically methylates the N7 position of guanine in position 535 of 16S rRNA.</text>
</comment>
<name>N4WGR4_9BACI</name>
<dbReference type="RefSeq" id="WP_003462380.1">
    <property type="nucleotide sequence ID" value="NZ_APML01000002.1"/>
</dbReference>
<evidence type="ECO:0000256" key="4">
    <source>
        <dbReference type="ARBA" id="ARBA00022679"/>
    </source>
</evidence>
<dbReference type="CDD" id="cd02440">
    <property type="entry name" value="AdoMet_MTases"/>
    <property type="match status" value="1"/>
</dbReference>
<comment type="similarity">
    <text evidence="6">Belongs to the methyltransferase superfamily. RNA methyltransferase RsmG family.</text>
</comment>
<keyword evidence="3 6" id="KW-0489">Methyltransferase</keyword>
<dbReference type="NCBIfam" id="TIGR00138">
    <property type="entry name" value="rsmG_gidB"/>
    <property type="match status" value="1"/>
</dbReference>
<dbReference type="HAMAP" id="MF_00074">
    <property type="entry name" value="16SrRNA_methyltr_G"/>
    <property type="match status" value="1"/>
</dbReference>
<dbReference type="eggNOG" id="COG0357">
    <property type="taxonomic scope" value="Bacteria"/>
</dbReference>
<gene>
    <name evidence="8" type="primary">gidB</name>
    <name evidence="6" type="synonym">rsmG</name>
    <name evidence="8" type="ORF">J416_00020</name>
</gene>
<dbReference type="EMBL" id="APML01000002">
    <property type="protein sequence ID" value="ENH98444.1"/>
    <property type="molecule type" value="Genomic_DNA"/>
</dbReference>
<feature type="region of interest" description="Disordered" evidence="7">
    <location>
        <begin position="216"/>
        <end position="237"/>
    </location>
</feature>
<dbReference type="Gene3D" id="3.40.50.150">
    <property type="entry name" value="Vaccinia Virus protein VP39"/>
    <property type="match status" value="1"/>
</dbReference>
<feature type="binding site" evidence="6">
    <location>
        <position position="147"/>
    </location>
    <ligand>
        <name>S-adenosyl-L-methionine</name>
        <dbReference type="ChEBI" id="CHEBI:59789"/>
    </ligand>
</feature>
<keyword evidence="5 6" id="KW-0949">S-adenosyl-L-methionine</keyword>
<feature type="binding site" evidence="6">
    <location>
        <position position="77"/>
    </location>
    <ligand>
        <name>S-adenosyl-L-methionine</name>
        <dbReference type="ChEBI" id="CHEBI:59789"/>
    </ligand>
</feature>
<dbReference type="STRING" id="1308866.J416_00020"/>
<dbReference type="OrthoDB" id="9808773at2"/>
<evidence type="ECO:0000313" key="9">
    <source>
        <dbReference type="Proteomes" id="UP000012283"/>
    </source>
</evidence>
<dbReference type="PANTHER" id="PTHR31760:SF0">
    <property type="entry name" value="S-ADENOSYL-L-METHIONINE-DEPENDENT METHYLTRANSFERASES SUPERFAMILY PROTEIN"/>
    <property type="match status" value="1"/>
</dbReference>
<keyword evidence="1 6" id="KW-0963">Cytoplasm</keyword>